<keyword evidence="2" id="KW-1185">Reference proteome</keyword>
<dbReference type="Proteomes" id="UP000805193">
    <property type="component" value="Unassembled WGS sequence"/>
</dbReference>
<proteinExistence type="predicted"/>
<gene>
    <name evidence="1" type="ORF">HPB47_026606</name>
</gene>
<comment type="caution">
    <text evidence="1">The sequence shown here is derived from an EMBL/GenBank/DDBJ whole genome shotgun (WGS) entry which is preliminary data.</text>
</comment>
<protein>
    <submittedName>
        <fullName evidence="1">Uncharacterized protein</fullName>
    </submittedName>
</protein>
<dbReference type="EMBL" id="JABSTQ010009736">
    <property type="protein sequence ID" value="KAG0426268.1"/>
    <property type="molecule type" value="Genomic_DNA"/>
</dbReference>
<feature type="non-terminal residue" evidence="1">
    <location>
        <position position="254"/>
    </location>
</feature>
<organism evidence="1 2">
    <name type="scientific">Ixodes persulcatus</name>
    <name type="common">Taiga tick</name>
    <dbReference type="NCBI Taxonomy" id="34615"/>
    <lineage>
        <taxon>Eukaryota</taxon>
        <taxon>Metazoa</taxon>
        <taxon>Ecdysozoa</taxon>
        <taxon>Arthropoda</taxon>
        <taxon>Chelicerata</taxon>
        <taxon>Arachnida</taxon>
        <taxon>Acari</taxon>
        <taxon>Parasitiformes</taxon>
        <taxon>Ixodida</taxon>
        <taxon>Ixodoidea</taxon>
        <taxon>Ixodidae</taxon>
        <taxon>Ixodinae</taxon>
        <taxon>Ixodes</taxon>
    </lineage>
</organism>
<sequence>PSEALFRTFSLVICARLVISASNPLSDAPVVYTDHGPILGRKLALPARHVDAFYGIPFAEPPIGKLRFQKPVPAKSWKGIYNATEKPKPCWQYDVHYSTITLNYLNASISSEDCLFLNVWRPSSEILLGSTSNEGSYFLDFLKSQVPQLTEVLSIDYRLAATVAISTLLDAPFVTAKTIVHAYFGDDSIEHDETSLNGILEKIFGDVVVDCPTIFFGEVTAELGINVYRYIFAHRPSYSVWPESFGPTHNDDLA</sequence>
<feature type="non-terminal residue" evidence="1">
    <location>
        <position position="1"/>
    </location>
</feature>
<name>A0AC60PYC2_IXOPE</name>
<evidence type="ECO:0000313" key="2">
    <source>
        <dbReference type="Proteomes" id="UP000805193"/>
    </source>
</evidence>
<reference evidence="1 2" key="1">
    <citation type="journal article" date="2020" name="Cell">
        <title>Large-Scale Comparative Analyses of Tick Genomes Elucidate Their Genetic Diversity and Vector Capacities.</title>
        <authorList>
            <consortium name="Tick Genome and Microbiome Consortium (TIGMIC)"/>
            <person name="Jia N."/>
            <person name="Wang J."/>
            <person name="Shi W."/>
            <person name="Du L."/>
            <person name="Sun Y."/>
            <person name="Zhan W."/>
            <person name="Jiang J.F."/>
            <person name="Wang Q."/>
            <person name="Zhang B."/>
            <person name="Ji P."/>
            <person name="Bell-Sakyi L."/>
            <person name="Cui X.M."/>
            <person name="Yuan T.T."/>
            <person name="Jiang B.G."/>
            <person name="Yang W.F."/>
            <person name="Lam T.T."/>
            <person name="Chang Q.C."/>
            <person name="Ding S.J."/>
            <person name="Wang X.J."/>
            <person name="Zhu J.G."/>
            <person name="Ruan X.D."/>
            <person name="Zhao L."/>
            <person name="Wei J.T."/>
            <person name="Ye R.Z."/>
            <person name="Que T.C."/>
            <person name="Du C.H."/>
            <person name="Zhou Y.H."/>
            <person name="Cheng J.X."/>
            <person name="Dai P.F."/>
            <person name="Guo W.B."/>
            <person name="Han X.H."/>
            <person name="Huang E.J."/>
            <person name="Li L.F."/>
            <person name="Wei W."/>
            <person name="Gao Y.C."/>
            <person name="Liu J.Z."/>
            <person name="Shao H.Z."/>
            <person name="Wang X."/>
            <person name="Wang C.C."/>
            <person name="Yang T.C."/>
            <person name="Huo Q.B."/>
            <person name="Li W."/>
            <person name="Chen H.Y."/>
            <person name="Chen S.E."/>
            <person name="Zhou L.G."/>
            <person name="Ni X.B."/>
            <person name="Tian J.H."/>
            <person name="Sheng Y."/>
            <person name="Liu T."/>
            <person name="Pan Y.S."/>
            <person name="Xia L.Y."/>
            <person name="Li J."/>
            <person name="Zhao F."/>
            <person name="Cao W.C."/>
        </authorList>
    </citation>
    <scope>NUCLEOTIDE SEQUENCE [LARGE SCALE GENOMIC DNA]</scope>
    <source>
        <strain evidence="1">Iper-2018</strain>
    </source>
</reference>
<evidence type="ECO:0000313" key="1">
    <source>
        <dbReference type="EMBL" id="KAG0426268.1"/>
    </source>
</evidence>
<accession>A0AC60PYC2</accession>